<dbReference type="EMBL" id="JBCEZU010000067">
    <property type="protein sequence ID" value="KAK9533959.1"/>
    <property type="molecule type" value="Genomic_DNA"/>
</dbReference>
<dbReference type="Proteomes" id="UP001488805">
    <property type="component" value="Unassembled WGS sequence"/>
</dbReference>
<keyword evidence="1 3" id="KW-0732">Signal</keyword>
<comment type="caution">
    <text evidence="5">The sequence shown here is derived from an EMBL/GenBank/DDBJ whole genome shotgun (WGS) entry which is preliminary data.</text>
</comment>
<dbReference type="PROSITE" id="PS50835">
    <property type="entry name" value="IG_LIKE"/>
    <property type="match status" value="1"/>
</dbReference>
<dbReference type="InterPro" id="IPR013106">
    <property type="entry name" value="Ig_V-set"/>
</dbReference>
<sequence>MKLLLVAVLIFTNSSVGVKIQQPPSLFSREGEAVTLQCEQDATDNYYIFWYRQRSSREMQLVIYSININLVTIEAPFNNTKYTMSRPAVLSSSLQIHPVEAGDSAVFYCASSLAQWCRKPQQFNKNLKKKPGGDDREEG</sequence>
<name>A0AAW1FH37_ZOAVI</name>
<evidence type="ECO:0000256" key="2">
    <source>
        <dbReference type="ARBA" id="ARBA00022859"/>
    </source>
</evidence>
<dbReference type="SMART" id="SM00406">
    <property type="entry name" value="IGv"/>
    <property type="match status" value="1"/>
</dbReference>
<dbReference type="SUPFAM" id="SSF48726">
    <property type="entry name" value="Immunoglobulin"/>
    <property type="match status" value="1"/>
</dbReference>
<feature type="signal peptide" evidence="3">
    <location>
        <begin position="1"/>
        <end position="17"/>
    </location>
</feature>
<keyword evidence="2" id="KW-0391">Immunity</keyword>
<dbReference type="Pfam" id="PF07686">
    <property type="entry name" value="V-set"/>
    <property type="match status" value="1"/>
</dbReference>
<accession>A0AAW1FH37</accession>
<evidence type="ECO:0000313" key="6">
    <source>
        <dbReference type="Proteomes" id="UP001488805"/>
    </source>
</evidence>
<dbReference type="InterPro" id="IPR050413">
    <property type="entry name" value="TCR_beta_variable"/>
</dbReference>
<evidence type="ECO:0000313" key="5">
    <source>
        <dbReference type="EMBL" id="KAK9533959.1"/>
    </source>
</evidence>
<dbReference type="InterPro" id="IPR003599">
    <property type="entry name" value="Ig_sub"/>
</dbReference>
<dbReference type="PANTHER" id="PTHR23268:SF28">
    <property type="entry name" value="T CELL RECEPTOR BETA VARIABLE 19"/>
    <property type="match status" value="1"/>
</dbReference>
<dbReference type="InterPro" id="IPR007110">
    <property type="entry name" value="Ig-like_dom"/>
</dbReference>
<gene>
    <name evidence="5" type="ORF">VZT92_009044</name>
</gene>
<dbReference type="AlphaFoldDB" id="A0AAW1FH37"/>
<evidence type="ECO:0000259" key="4">
    <source>
        <dbReference type="PROSITE" id="PS50835"/>
    </source>
</evidence>
<dbReference type="GO" id="GO:0007166">
    <property type="term" value="P:cell surface receptor signaling pathway"/>
    <property type="evidence" value="ECO:0007669"/>
    <property type="project" value="TreeGrafter"/>
</dbReference>
<feature type="chain" id="PRO_5043598160" description="Ig-like domain-containing protein" evidence="3">
    <location>
        <begin position="18"/>
        <end position="139"/>
    </location>
</feature>
<evidence type="ECO:0000256" key="3">
    <source>
        <dbReference type="SAM" id="SignalP"/>
    </source>
</evidence>
<evidence type="ECO:0000256" key="1">
    <source>
        <dbReference type="ARBA" id="ARBA00022729"/>
    </source>
</evidence>
<dbReference type="PANTHER" id="PTHR23268">
    <property type="entry name" value="T-CELL RECEPTOR BETA CHAIN"/>
    <property type="match status" value="1"/>
</dbReference>
<proteinExistence type="predicted"/>
<keyword evidence="6" id="KW-1185">Reference proteome</keyword>
<feature type="domain" description="Ig-like" evidence="4">
    <location>
        <begin position="30"/>
        <end position="109"/>
    </location>
</feature>
<dbReference type="GO" id="GO:0005886">
    <property type="term" value="C:plasma membrane"/>
    <property type="evidence" value="ECO:0007669"/>
    <property type="project" value="TreeGrafter"/>
</dbReference>
<reference evidence="5 6" key="1">
    <citation type="journal article" date="2024" name="Genome Biol. Evol.">
        <title>Chromosome-level genome assembly of the viviparous eelpout Zoarces viviparus.</title>
        <authorList>
            <person name="Fuhrmann N."/>
            <person name="Brasseur M.V."/>
            <person name="Bakowski C.E."/>
            <person name="Podsiadlowski L."/>
            <person name="Prost S."/>
            <person name="Krehenwinkel H."/>
            <person name="Mayer C."/>
        </authorList>
    </citation>
    <scope>NUCLEOTIDE SEQUENCE [LARGE SCALE GENOMIC DNA]</scope>
    <source>
        <strain evidence="5">NO-MEL_2022_Ind0_liver</strain>
    </source>
</reference>
<dbReference type="InterPro" id="IPR013783">
    <property type="entry name" value="Ig-like_fold"/>
</dbReference>
<dbReference type="Gene3D" id="2.60.40.10">
    <property type="entry name" value="Immunoglobulins"/>
    <property type="match status" value="1"/>
</dbReference>
<dbReference type="GO" id="GO:0002376">
    <property type="term" value="P:immune system process"/>
    <property type="evidence" value="ECO:0007669"/>
    <property type="project" value="UniProtKB-KW"/>
</dbReference>
<dbReference type="SMART" id="SM00409">
    <property type="entry name" value="IG"/>
    <property type="match status" value="1"/>
</dbReference>
<protein>
    <recommendedName>
        <fullName evidence="4">Ig-like domain-containing protein</fullName>
    </recommendedName>
</protein>
<dbReference type="InterPro" id="IPR036179">
    <property type="entry name" value="Ig-like_dom_sf"/>
</dbReference>
<organism evidence="5 6">
    <name type="scientific">Zoarces viviparus</name>
    <name type="common">Viviparous eelpout</name>
    <name type="synonym">Blennius viviparus</name>
    <dbReference type="NCBI Taxonomy" id="48416"/>
    <lineage>
        <taxon>Eukaryota</taxon>
        <taxon>Metazoa</taxon>
        <taxon>Chordata</taxon>
        <taxon>Craniata</taxon>
        <taxon>Vertebrata</taxon>
        <taxon>Euteleostomi</taxon>
        <taxon>Actinopterygii</taxon>
        <taxon>Neopterygii</taxon>
        <taxon>Teleostei</taxon>
        <taxon>Neoteleostei</taxon>
        <taxon>Acanthomorphata</taxon>
        <taxon>Eupercaria</taxon>
        <taxon>Perciformes</taxon>
        <taxon>Cottioidei</taxon>
        <taxon>Zoarcales</taxon>
        <taxon>Zoarcidae</taxon>
        <taxon>Zoarcinae</taxon>
        <taxon>Zoarces</taxon>
    </lineage>
</organism>